<dbReference type="Pfam" id="PF13472">
    <property type="entry name" value="Lipase_GDSL_2"/>
    <property type="match status" value="1"/>
</dbReference>
<dbReference type="Gene3D" id="3.40.50.1110">
    <property type="entry name" value="SGNH hydrolase"/>
    <property type="match status" value="1"/>
</dbReference>
<feature type="domain" description="NodB homology" evidence="1">
    <location>
        <begin position="59"/>
        <end position="354"/>
    </location>
</feature>
<dbReference type="AlphaFoldDB" id="W7Y3D8"/>
<dbReference type="eggNOG" id="COG2755">
    <property type="taxonomic scope" value="Bacteria"/>
</dbReference>
<dbReference type="PANTHER" id="PTHR30383:SF5">
    <property type="entry name" value="SGNH HYDROLASE-TYPE ESTERASE DOMAIN-CONTAINING PROTEIN"/>
    <property type="match status" value="1"/>
</dbReference>
<dbReference type="SUPFAM" id="SSF88713">
    <property type="entry name" value="Glycoside hydrolase/deacetylase"/>
    <property type="match status" value="1"/>
</dbReference>
<protein>
    <submittedName>
        <fullName evidence="2">Polysaccharide deacetylase family sporulation protein PdaB</fullName>
    </submittedName>
</protein>
<comment type="caution">
    <text evidence="2">The sequence shown here is derived from an EMBL/GenBank/DDBJ whole genome shotgun (WGS) entry which is preliminary data.</text>
</comment>
<dbReference type="RefSeq" id="WP_081735998.1">
    <property type="nucleotide sequence ID" value="NZ_BAMD01000010.1"/>
</dbReference>
<dbReference type="Proteomes" id="UP000019402">
    <property type="component" value="Unassembled WGS sequence"/>
</dbReference>
<gene>
    <name evidence="2" type="ORF">JCM21142_31170</name>
</gene>
<dbReference type="EMBL" id="BAMD01000010">
    <property type="protein sequence ID" value="GAF02532.1"/>
    <property type="molecule type" value="Genomic_DNA"/>
</dbReference>
<dbReference type="InterPro" id="IPR013830">
    <property type="entry name" value="SGNH_hydro"/>
</dbReference>
<dbReference type="STRING" id="869213.GCA_000517085_02783"/>
<dbReference type="InterPro" id="IPR002509">
    <property type="entry name" value="NODB_dom"/>
</dbReference>
<accession>W7Y3D8</accession>
<dbReference type="OrthoDB" id="9805821at2"/>
<dbReference type="eggNOG" id="COG0726">
    <property type="taxonomic scope" value="Bacteria"/>
</dbReference>
<dbReference type="InterPro" id="IPR051532">
    <property type="entry name" value="Ester_Hydrolysis_Enzymes"/>
</dbReference>
<keyword evidence="3" id="KW-1185">Reference proteome</keyword>
<dbReference type="Pfam" id="PF01522">
    <property type="entry name" value="Polysacc_deac_1"/>
    <property type="match status" value="1"/>
</dbReference>
<reference evidence="2 3" key="1">
    <citation type="journal article" date="2014" name="Genome Announc.">
        <title>Draft Genome Sequence of Cytophaga fermentans JCM 21142T, a Facultative Anaerobe Isolated from Marine Mud.</title>
        <authorList>
            <person name="Starns D."/>
            <person name="Oshima K."/>
            <person name="Suda W."/>
            <person name="Iino T."/>
            <person name="Yuki M."/>
            <person name="Inoue J."/>
            <person name="Kitamura K."/>
            <person name="Iida T."/>
            <person name="Darby A."/>
            <person name="Hattori M."/>
            <person name="Ohkuma M."/>
        </authorList>
    </citation>
    <scope>NUCLEOTIDE SEQUENCE [LARGE SCALE GENOMIC DNA]</scope>
    <source>
        <strain evidence="2 3">JCM 21142</strain>
    </source>
</reference>
<dbReference type="SUPFAM" id="SSF52266">
    <property type="entry name" value="SGNH hydrolase"/>
    <property type="match status" value="1"/>
</dbReference>
<dbReference type="InterPro" id="IPR011330">
    <property type="entry name" value="Glyco_hydro/deAcase_b/a-brl"/>
</dbReference>
<sequence length="547" mass="62256">MNLLLKLSSLLSVLLLICLDLIAQSHAYNLTTDVILERSFNKNRQINTNNFTFPNGKLKCLVMSFDDGPEHDRVLLEKLNKANIVGTFHLNSGRLGKKAEWLSSELGYDVHFVTESEVSSLYRGHEISGHTVHHIGLNNPNDSIIKFEVSSDLKRMNALIDNEYYRPVQGLAYPFGAYNHQTVSILEELGLKYARTVDATYNFEIPTSNFLTLNPTCHIFDALNYGSYFVNDEATQMQLLNIWGHSYEFHKNWELADSICNMLGNKEDIWYAQTVELVDYLTAIEELSYANDSVFNPSKDITVWVKNKNGDVVALLPGQSMAVHFQSSYAEVSELDRLYPPGSTIIKYHGDWTKNHYKERITTFKNSPLNFGDIVFIGNSITEQGGDWGEKLGVKNVRNRGIAGDVTDGVLKRINEITYYKPRTVFILIGINDLFNLYFQKEIPSPEYVANNILKITEVIHKGSPETKIYLQTILPTSKDYLMEDITKVNTMIRMHKTDSNYNLIDLFEVFVGDDGLIKPNLTSDGTHLNKLGYQLWVETINATINR</sequence>
<organism evidence="2 3">
    <name type="scientific">Saccharicrinis fermentans DSM 9555 = JCM 21142</name>
    <dbReference type="NCBI Taxonomy" id="869213"/>
    <lineage>
        <taxon>Bacteria</taxon>
        <taxon>Pseudomonadati</taxon>
        <taxon>Bacteroidota</taxon>
        <taxon>Bacteroidia</taxon>
        <taxon>Marinilabiliales</taxon>
        <taxon>Marinilabiliaceae</taxon>
        <taxon>Saccharicrinis</taxon>
    </lineage>
</organism>
<name>W7Y3D8_9BACT</name>
<dbReference type="GO" id="GO:0004622">
    <property type="term" value="F:phosphatidylcholine lysophospholipase activity"/>
    <property type="evidence" value="ECO:0007669"/>
    <property type="project" value="TreeGrafter"/>
</dbReference>
<dbReference type="PROSITE" id="PS51677">
    <property type="entry name" value="NODB"/>
    <property type="match status" value="1"/>
</dbReference>
<dbReference type="GO" id="GO:0016810">
    <property type="term" value="F:hydrolase activity, acting on carbon-nitrogen (but not peptide) bonds"/>
    <property type="evidence" value="ECO:0007669"/>
    <property type="project" value="InterPro"/>
</dbReference>
<dbReference type="InterPro" id="IPR036514">
    <property type="entry name" value="SGNH_hydro_sf"/>
</dbReference>
<dbReference type="Gene3D" id="3.20.20.370">
    <property type="entry name" value="Glycoside hydrolase/deacetylase"/>
    <property type="match status" value="1"/>
</dbReference>
<evidence type="ECO:0000259" key="1">
    <source>
        <dbReference type="PROSITE" id="PS51677"/>
    </source>
</evidence>
<dbReference type="GO" id="GO:0005975">
    <property type="term" value="P:carbohydrate metabolic process"/>
    <property type="evidence" value="ECO:0007669"/>
    <property type="project" value="InterPro"/>
</dbReference>
<evidence type="ECO:0000313" key="3">
    <source>
        <dbReference type="Proteomes" id="UP000019402"/>
    </source>
</evidence>
<proteinExistence type="predicted"/>
<evidence type="ECO:0000313" key="2">
    <source>
        <dbReference type="EMBL" id="GAF02532.1"/>
    </source>
</evidence>
<dbReference type="PANTHER" id="PTHR30383">
    <property type="entry name" value="THIOESTERASE 1/PROTEASE 1/LYSOPHOSPHOLIPASE L1"/>
    <property type="match status" value="1"/>
</dbReference>